<dbReference type="SUPFAM" id="SSF48295">
    <property type="entry name" value="TrpR-like"/>
    <property type="match status" value="1"/>
</dbReference>
<dbReference type="Pfam" id="PF08299">
    <property type="entry name" value="Bac_DnaA_C"/>
    <property type="match status" value="1"/>
</dbReference>
<reference evidence="2 3" key="1">
    <citation type="journal article" date="2014" name="Antonie Van Leeuwenhoek">
        <title>Hyphomonas beringensis sp. nov. and Hyphomonas chukchiensis sp. nov., isolated from surface seawater of the Bering Sea and Chukchi Sea.</title>
        <authorList>
            <person name="Li C."/>
            <person name="Lai Q."/>
            <person name="Li G."/>
            <person name="Dong C."/>
            <person name="Wang J."/>
            <person name="Liao Y."/>
            <person name="Shao Z."/>
        </authorList>
    </citation>
    <scope>NUCLEOTIDE SEQUENCE [LARGE SCALE GENOMIC DNA]</scope>
    <source>
        <strain evidence="2 3">25B14_1</strain>
    </source>
</reference>
<dbReference type="eggNOG" id="COG0593">
    <property type="taxonomic scope" value="Bacteria"/>
</dbReference>
<dbReference type="GO" id="GO:0006275">
    <property type="term" value="P:regulation of DNA replication"/>
    <property type="evidence" value="ECO:0007669"/>
    <property type="project" value="InterPro"/>
</dbReference>
<evidence type="ECO:0000313" key="3">
    <source>
        <dbReference type="Proteomes" id="UP000027037"/>
    </source>
</evidence>
<dbReference type="InterPro" id="IPR010921">
    <property type="entry name" value="Trp_repressor/repl_initiator"/>
</dbReference>
<dbReference type="GO" id="GO:0043565">
    <property type="term" value="F:sequence-specific DNA binding"/>
    <property type="evidence" value="ECO:0007669"/>
    <property type="project" value="InterPro"/>
</dbReference>
<organism evidence="2 3">
    <name type="scientific">Hyphomonas beringensis</name>
    <dbReference type="NCBI Taxonomy" id="1280946"/>
    <lineage>
        <taxon>Bacteria</taxon>
        <taxon>Pseudomonadati</taxon>
        <taxon>Pseudomonadota</taxon>
        <taxon>Alphaproteobacteria</taxon>
        <taxon>Hyphomonadales</taxon>
        <taxon>Hyphomonadaceae</taxon>
        <taxon>Hyphomonas</taxon>
    </lineage>
</organism>
<dbReference type="Proteomes" id="UP000027037">
    <property type="component" value="Unassembled WGS sequence"/>
</dbReference>
<name>A0A062U438_9PROT</name>
<proteinExistence type="predicted"/>
<evidence type="ECO:0000313" key="2">
    <source>
        <dbReference type="EMBL" id="KCZ52508.1"/>
    </source>
</evidence>
<dbReference type="EMBL" id="AWFF01000065">
    <property type="protein sequence ID" value="KCZ52508.1"/>
    <property type="molecule type" value="Genomic_DNA"/>
</dbReference>
<dbReference type="CDD" id="cd06571">
    <property type="entry name" value="Bac_DnaA_C"/>
    <property type="match status" value="1"/>
</dbReference>
<feature type="domain" description="Chromosomal replication initiator DnaA C-terminal" evidence="1">
    <location>
        <begin position="12"/>
        <end position="81"/>
    </location>
</feature>
<keyword evidence="3" id="KW-1185">Reference proteome</keyword>
<dbReference type="GO" id="GO:0005524">
    <property type="term" value="F:ATP binding"/>
    <property type="evidence" value="ECO:0007669"/>
    <property type="project" value="InterPro"/>
</dbReference>
<dbReference type="AlphaFoldDB" id="A0A062U438"/>
<dbReference type="STRING" id="1280946.HY29_04280"/>
<dbReference type="GO" id="GO:0006270">
    <property type="term" value="P:DNA replication initiation"/>
    <property type="evidence" value="ECO:0007669"/>
    <property type="project" value="InterPro"/>
</dbReference>
<dbReference type="SMART" id="SM00760">
    <property type="entry name" value="Bac_DnaA_C"/>
    <property type="match status" value="1"/>
</dbReference>
<gene>
    <name evidence="2" type="ORF">HY29_04280</name>
</gene>
<accession>A0A062U438</accession>
<dbReference type="Gene3D" id="1.10.1750.10">
    <property type="match status" value="1"/>
</dbReference>
<evidence type="ECO:0000259" key="1">
    <source>
        <dbReference type="SMART" id="SM00760"/>
    </source>
</evidence>
<protein>
    <recommendedName>
        <fullName evidence="1">Chromosomal replication initiator DnaA C-terminal domain-containing protein</fullName>
    </recommendedName>
</protein>
<dbReference type="PATRIC" id="fig|1280946.3.peg.2916"/>
<dbReference type="RefSeq" id="WP_051601568.1">
    <property type="nucleotide sequence ID" value="NZ_AWFF01000065.1"/>
</dbReference>
<comment type="caution">
    <text evidence="2">The sequence shown here is derived from an EMBL/GenBank/DDBJ whole genome shotgun (WGS) entry which is preliminary data.</text>
</comment>
<sequence>MSEFDPQKDEDRAYLAAALTAYALGLKTEGILSHKRRSPAEARGRHIAMYLLRTALGMSLSRVARAFNRDRTTVAYACNLIEDARDDSDFDLWIEQLSVGLSSVVVLDGASVEA</sequence>
<dbReference type="InterPro" id="IPR013159">
    <property type="entry name" value="DnaA_C"/>
</dbReference>
<dbReference type="OrthoDB" id="8480222at2"/>